<reference evidence="2 3" key="1">
    <citation type="submission" date="2017-09" db="EMBL/GenBank/DDBJ databases">
        <title>Depth-based differentiation of microbial function through sediment-hosted aquifers and enrichment of novel symbionts in the deep terrestrial subsurface.</title>
        <authorList>
            <person name="Probst A.J."/>
            <person name="Ladd B."/>
            <person name="Jarett J.K."/>
            <person name="Geller-Mcgrath D.E."/>
            <person name="Sieber C.M."/>
            <person name="Emerson J.B."/>
            <person name="Anantharaman K."/>
            <person name="Thomas B.C."/>
            <person name="Malmstrom R."/>
            <person name="Stieglmeier M."/>
            <person name="Klingl A."/>
            <person name="Woyke T."/>
            <person name="Ryan C.M."/>
            <person name="Banfield J.F."/>
        </authorList>
    </citation>
    <scope>NUCLEOTIDE SEQUENCE [LARGE SCALE GENOMIC DNA]</scope>
    <source>
        <strain evidence="2">CG11_big_fil_rev_8_21_14_0_20_40_24</strain>
    </source>
</reference>
<proteinExistence type="predicted"/>
<evidence type="ECO:0000256" key="1">
    <source>
        <dbReference type="SAM" id="Phobius"/>
    </source>
</evidence>
<sequence>MSRGGFVLVENTQQKFVINVILITMTTKYSIFEKLERIFLIFVLLAFSFSLIALLAQTKTNSNENESDTVSQLNFSKPAKLGQTQIWIAQARTSKERTVGLSGQKGIFENQGLLFAFSEPGIYKIWMKDMLFSLDAIWLDEEYKVIHIEKNITPESFPQTYTSPLPALYILEVRSGFVDSNKIIIGDIFRFL</sequence>
<feature type="transmembrane region" description="Helical" evidence="1">
    <location>
        <begin position="38"/>
        <end position="56"/>
    </location>
</feature>
<dbReference type="Pfam" id="PF02643">
    <property type="entry name" value="DUF192"/>
    <property type="match status" value="1"/>
</dbReference>
<dbReference type="PANTHER" id="PTHR37953">
    <property type="entry name" value="UPF0127 PROTEIN MJ1496"/>
    <property type="match status" value="1"/>
</dbReference>
<evidence type="ECO:0008006" key="4">
    <source>
        <dbReference type="Google" id="ProtNLM"/>
    </source>
</evidence>
<keyword evidence="1" id="KW-1133">Transmembrane helix</keyword>
<evidence type="ECO:0000313" key="3">
    <source>
        <dbReference type="Proteomes" id="UP000229834"/>
    </source>
</evidence>
<dbReference type="InterPro" id="IPR003795">
    <property type="entry name" value="DUF192"/>
</dbReference>
<evidence type="ECO:0000313" key="2">
    <source>
        <dbReference type="EMBL" id="PIQ66971.1"/>
    </source>
</evidence>
<dbReference type="EMBL" id="PCVC01000040">
    <property type="protein sequence ID" value="PIQ66971.1"/>
    <property type="molecule type" value="Genomic_DNA"/>
</dbReference>
<dbReference type="Gene3D" id="2.60.120.1140">
    <property type="entry name" value="Protein of unknown function DUF192"/>
    <property type="match status" value="1"/>
</dbReference>
<dbReference type="InterPro" id="IPR038695">
    <property type="entry name" value="Saro_0823-like_sf"/>
</dbReference>
<dbReference type="Proteomes" id="UP000229834">
    <property type="component" value="Unassembled WGS sequence"/>
</dbReference>
<gene>
    <name evidence="2" type="ORF">COV95_01250</name>
</gene>
<accession>A0A2H0K6U2</accession>
<comment type="caution">
    <text evidence="2">The sequence shown here is derived from an EMBL/GenBank/DDBJ whole genome shotgun (WGS) entry which is preliminary data.</text>
</comment>
<name>A0A2H0K6U2_9BACT</name>
<dbReference type="PANTHER" id="PTHR37953:SF1">
    <property type="entry name" value="UPF0127 PROTEIN MJ1496"/>
    <property type="match status" value="1"/>
</dbReference>
<dbReference type="AlphaFoldDB" id="A0A2H0K6U2"/>
<keyword evidence="1" id="KW-0472">Membrane</keyword>
<protein>
    <recommendedName>
        <fullName evidence="4">DUF192 domain-containing protein</fullName>
    </recommendedName>
</protein>
<keyword evidence="1" id="KW-0812">Transmembrane</keyword>
<organism evidence="2 3">
    <name type="scientific">Candidatus Zambryskibacteria bacterium CG11_big_fil_rev_8_21_14_0_20_40_24</name>
    <dbReference type="NCBI Taxonomy" id="1975116"/>
    <lineage>
        <taxon>Bacteria</taxon>
        <taxon>Candidatus Zambryskiibacteriota</taxon>
    </lineage>
</organism>